<dbReference type="AlphaFoldDB" id="A0A3Q3KEF1"/>
<proteinExistence type="predicted"/>
<protein>
    <submittedName>
        <fullName evidence="1">Uncharacterized protein</fullName>
    </submittedName>
</protein>
<reference evidence="1" key="1">
    <citation type="submission" date="2025-08" db="UniProtKB">
        <authorList>
            <consortium name="Ensembl"/>
        </authorList>
    </citation>
    <scope>IDENTIFICATION</scope>
</reference>
<dbReference type="Proteomes" id="UP000261600">
    <property type="component" value="Unplaced"/>
</dbReference>
<dbReference type="Ensembl" id="ENSMALT00000032327.1">
    <property type="protein sequence ID" value="ENSMALP00000031775.1"/>
    <property type="gene ID" value="ENSMALG00000021918.1"/>
</dbReference>
<organism evidence="1 2">
    <name type="scientific">Monopterus albus</name>
    <name type="common">Swamp eel</name>
    <dbReference type="NCBI Taxonomy" id="43700"/>
    <lineage>
        <taxon>Eukaryota</taxon>
        <taxon>Metazoa</taxon>
        <taxon>Chordata</taxon>
        <taxon>Craniata</taxon>
        <taxon>Vertebrata</taxon>
        <taxon>Euteleostomi</taxon>
        <taxon>Actinopterygii</taxon>
        <taxon>Neopterygii</taxon>
        <taxon>Teleostei</taxon>
        <taxon>Neoteleostei</taxon>
        <taxon>Acanthomorphata</taxon>
        <taxon>Anabantaria</taxon>
        <taxon>Synbranchiformes</taxon>
        <taxon>Synbranchidae</taxon>
        <taxon>Monopterus</taxon>
    </lineage>
</organism>
<accession>A0A3Q3KEF1</accession>
<reference evidence="1" key="2">
    <citation type="submission" date="2025-09" db="UniProtKB">
        <authorList>
            <consortium name="Ensembl"/>
        </authorList>
    </citation>
    <scope>IDENTIFICATION</scope>
</reference>
<evidence type="ECO:0000313" key="1">
    <source>
        <dbReference type="Ensembl" id="ENSMALP00000031775.1"/>
    </source>
</evidence>
<name>A0A3Q3KEF1_MONAL</name>
<sequence length="99" mass="11062">MGKCQVEDLVTVLSHRCTKININARDTIVAVEQLLPQELISGNSQPLSAGQTSSQHSIIGQMQENFQNQAVWQNLATLHTNILGSTRIQYMSMMLYESK</sequence>
<evidence type="ECO:0000313" key="2">
    <source>
        <dbReference type="Proteomes" id="UP000261600"/>
    </source>
</evidence>
<keyword evidence="2" id="KW-1185">Reference proteome</keyword>